<keyword evidence="6" id="KW-0472">Membrane</keyword>
<keyword evidence="10" id="KW-1185">Reference proteome</keyword>
<keyword evidence="7" id="KW-0175">Coiled coil</keyword>
<protein>
    <recommendedName>
        <fullName evidence="11">Charged multivesicular body protein 6</fullName>
    </recommendedName>
</protein>
<evidence type="ECO:0000256" key="4">
    <source>
        <dbReference type="ARBA" id="ARBA00022753"/>
    </source>
</evidence>
<evidence type="ECO:0000256" key="3">
    <source>
        <dbReference type="ARBA" id="ARBA00022448"/>
    </source>
</evidence>
<proteinExistence type="inferred from homology"/>
<evidence type="ECO:0008006" key="11">
    <source>
        <dbReference type="Google" id="ProtNLM"/>
    </source>
</evidence>
<feature type="compositionally biased region" description="Basic and acidic residues" evidence="8">
    <location>
        <begin position="12"/>
        <end position="32"/>
    </location>
</feature>
<feature type="compositionally biased region" description="Basic and acidic residues" evidence="8">
    <location>
        <begin position="239"/>
        <end position="260"/>
    </location>
</feature>
<comment type="subcellular location">
    <subcellularLocation>
        <location evidence="1">Endosome membrane</location>
    </subcellularLocation>
</comment>
<sequence>MLELDAVGADEEATRTRRDIANTESNRIESKGGARATAFLGQKMGSAPSKSAVKITAQDRAILDLKLQRDKIRQYRKKLQAVADRDHELARDALARGERQKALTALRRRKYQESLLAKTESQLSTLEELVSNIEFSQIQQSVMLGLQQGNEVLRSIHKELSVEKVEQLMDETAEAQAYQKEVEELLASRMSAEEEDAVQEEMRLLEQEAGIVNPASAQKDAPNAAGPVQLPDAPTQEPVVDRVDAAAAEADRERERRAKELAQAAEEPMLA</sequence>
<dbReference type="PANTHER" id="PTHR22761:SF5">
    <property type="entry name" value="CHARGED MULTIVESICULAR BODY PROTEIN 6"/>
    <property type="match status" value="1"/>
</dbReference>
<dbReference type="PANTHER" id="PTHR22761">
    <property type="entry name" value="CHARGED MULTIVESICULAR BODY PROTEIN"/>
    <property type="match status" value="1"/>
</dbReference>
<dbReference type="GO" id="GO:0000815">
    <property type="term" value="C:ESCRT III complex"/>
    <property type="evidence" value="ECO:0007669"/>
    <property type="project" value="TreeGrafter"/>
</dbReference>
<evidence type="ECO:0000256" key="7">
    <source>
        <dbReference type="SAM" id="Coils"/>
    </source>
</evidence>
<feature type="region of interest" description="Disordered" evidence="8">
    <location>
        <begin position="208"/>
        <end position="271"/>
    </location>
</feature>
<accession>A0A8X7N0P1</accession>
<feature type="coiled-coil region" evidence="7">
    <location>
        <begin position="168"/>
        <end position="195"/>
    </location>
</feature>
<reference evidence="9" key="2">
    <citation type="journal article" date="2019" name="IMA Fungus">
        <title>Genome sequencing and comparison of five Tilletia species to identify candidate genes for the detection of regulated species infecting wheat.</title>
        <authorList>
            <person name="Nguyen H.D.T."/>
            <person name="Sultana T."/>
            <person name="Kesanakurti P."/>
            <person name="Hambleton S."/>
        </authorList>
    </citation>
    <scope>NUCLEOTIDE SEQUENCE</scope>
    <source>
        <strain evidence="9">DAOMC 236426</strain>
    </source>
</reference>
<organism evidence="9 10">
    <name type="scientific">Tilletia controversa</name>
    <name type="common">dwarf bunt fungus</name>
    <dbReference type="NCBI Taxonomy" id="13291"/>
    <lineage>
        <taxon>Eukaryota</taxon>
        <taxon>Fungi</taxon>
        <taxon>Dikarya</taxon>
        <taxon>Basidiomycota</taxon>
        <taxon>Ustilaginomycotina</taxon>
        <taxon>Exobasidiomycetes</taxon>
        <taxon>Tilletiales</taxon>
        <taxon>Tilletiaceae</taxon>
        <taxon>Tilletia</taxon>
    </lineage>
</organism>
<keyword evidence="5" id="KW-0653">Protein transport</keyword>
<dbReference type="Proteomes" id="UP000077684">
    <property type="component" value="Unassembled WGS sequence"/>
</dbReference>
<dbReference type="GO" id="GO:0005771">
    <property type="term" value="C:multivesicular body"/>
    <property type="evidence" value="ECO:0007669"/>
    <property type="project" value="TreeGrafter"/>
</dbReference>
<gene>
    <name evidence="9" type="ORF">A4X06_0g237</name>
</gene>
<dbReference type="AlphaFoldDB" id="A0A8X7N0P1"/>
<dbReference type="GO" id="GO:0032511">
    <property type="term" value="P:late endosome to vacuole transport via multivesicular body sorting pathway"/>
    <property type="evidence" value="ECO:0007669"/>
    <property type="project" value="TreeGrafter"/>
</dbReference>
<evidence type="ECO:0000256" key="5">
    <source>
        <dbReference type="ARBA" id="ARBA00022927"/>
    </source>
</evidence>
<evidence type="ECO:0000313" key="9">
    <source>
        <dbReference type="EMBL" id="KAE8255812.1"/>
    </source>
</evidence>
<dbReference type="Gene3D" id="1.10.287.1060">
    <property type="entry name" value="ESAT-6-like"/>
    <property type="match status" value="1"/>
</dbReference>
<dbReference type="Pfam" id="PF03357">
    <property type="entry name" value="Snf7"/>
    <property type="match status" value="1"/>
</dbReference>
<evidence type="ECO:0000256" key="6">
    <source>
        <dbReference type="ARBA" id="ARBA00023136"/>
    </source>
</evidence>
<dbReference type="InterPro" id="IPR005024">
    <property type="entry name" value="Snf7_fam"/>
</dbReference>
<dbReference type="EMBL" id="LWDE02000011">
    <property type="protein sequence ID" value="KAE8255812.1"/>
    <property type="molecule type" value="Genomic_DNA"/>
</dbReference>
<comment type="caution">
    <text evidence="9">The sequence shown here is derived from an EMBL/GenBank/DDBJ whole genome shotgun (WGS) entry which is preliminary data.</text>
</comment>
<name>A0A8X7N0P1_9BASI</name>
<feature type="compositionally biased region" description="Low complexity" evidence="8">
    <location>
        <begin position="261"/>
        <end position="271"/>
    </location>
</feature>
<evidence type="ECO:0000256" key="8">
    <source>
        <dbReference type="SAM" id="MobiDB-lite"/>
    </source>
</evidence>
<comment type="similarity">
    <text evidence="2">Belongs to the SNF7 family.</text>
</comment>
<feature type="region of interest" description="Disordered" evidence="8">
    <location>
        <begin position="1"/>
        <end position="34"/>
    </location>
</feature>
<keyword evidence="4" id="KW-0967">Endosome</keyword>
<reference evidence="9" key="1">
    <citation type="submission" date="2016-04" db="EMBL/GenBank/DDBJ databases">
        <authorList>
            <person name="Nguyen H.D."/>
            <person name="Samba Siva P."/>
            <person name="Cullis J."/>
            <person name="Levesque C.A."/>
            <person name="Hambleton S."/>
        </authorList>
    </citation>
    <scope>NUCLEOTIDE SEQUENCE</scope>
    <source>
        <strain evidence="9">DAOMC 236426</strain>
    </source>
</reference>
<evidence type="ECO:0000313" key="10">
    <source>
        <dbReference type="Proteomes" id="UP000077684"/>
    </source>
</evidence>
<dbReference type="GO" id="GO:0015031">
    <property type="term" value="P:protein transport"/>
    <property type="evidence" value="ECO:0007669"/>
    <property type="project" value="UniProtKB-KW"/>
</dbReference>
<keyword evidence="3" id="KW-0813">Transport</keyword>
<evidence type="ECO:0000256" key="2">
    <source>
        <dbReference type="ARBA" id="ARBA00006190"/>
    </source>
</evidence>
<evidence type="ECO:0000256" key="1">
    <source>
        <dbReference type="ARBA" id="ARBA00004608"/>
    </source>
</evidence>
<dbReference type="GO" id="GO:0006900">
    <property type="term" value="P:vesicle budding from membrane"/>
    <property type="evidence" value="ECO:0007669"/>
    <property type="project" value="TreeGrafter"/>
</dbReference>